<dbReference type="Proteomes" id="UP000308652">
    <property type="component" value="Unassembled WGS sequence"/>
</dbReference>
<feature type="non-terminal residue" evidence="3">
    <location>
        <position position="1"/>
    </location>
</feature>
<keyword evidence="4" id="KW-1185">Reference proteome</keyword>
<accession>A0A5C3LDY4</accession>
<reference evidence="3 4" key="1">
    <citation type="journal article" date="2019" name="Nat. Ecol. Evol.">
        <title>Megaphylogeny resolves global patterns of mushroom evolution.</title>
        <authorList>
            <person name="Varga T."/>
            <person name="Krizsan K."/>
            <person name="Foldi C."/>
            <person name="Dima B."/>
            <person name="Sanchez-Garcia M."/>
            <person name="Sanchez-Ramirez S."/>
            <person name="Szollosi G.J."/>
            <person name="Szarkandi J.G."/>
            <person name="Papp V."/>
            <person name="Albert L."/>
            <person name="Andreopoulos W."/>
            <person name="Angelini C."/>
            <person name="Antonin V."/>
            <person name="Barry K.W."/>
            <person name="Bougher N.L."/>
            <person name="Buchanan P."/>
            <person name="Buyck B."/>
            <person name="Bense V."/>
            <person name="Catcheside P."/>
            <person name="Chovatia M."/>
            <person name="Cooper J."/>
            <person name="Damon W."/>
            <person name="Desjardin D."/>
            <person name="Finy P."/>
            <person name="Geml J."/>
            <person name="Haridas S."/>
            <person name="Hughes K."/>
            <person name="Justo A."/>
            <person name="Karasinski D."/>
            <person name="Kautmanova I."/>
            <person name="Kiss B."/>
            <person name="Kocsube S."/>
            <person name="Kotiranta H."/>
            <person name="LaButti K.M."/>
            <person name="Lechner B.E."/>
            <person name="Liimatainen K."/>
            <person name="Lipzen A."/>
            <person name="Lukacs Z."/>
            <person name="Mihaltcheva S."/>
            <person name="Morgado L.N."/>
            <person name="Niskanen T."/>
            <person name="Noordeloos M.E."/>
            <person name="Ohm R.A."/>
            <person name="Ortiz-Santana B."/>
            <person name="Ovrebo C."/>
            <person name="Racz N."/>
            <person name="Riley R."/>
            <person name="Savchenko A."/>
            <person name="Shiryaev A."/>
            <person name="Soop K."/>
            <person name="Spirin V."/>
            <person name="Szebenyi C."/>
            <person name="Tomsovsky M."/>
            <person name="Tulloss R.E."/>
            <person name="Uehling J."/>
            <person name="Grigoriev I.V."/>
            <person name="Vagvolgyi C."/>
            <person name="Papp T."/>
            <person name="Martin F.M."/>
            <person name="Miettinen O."/>
            <person name="Hibbett D.S."/>
            <person name="Nagy L.G."/>
        </authorList>
    </citation>
    <scope>NUCLEOTIDE SEQUENCE [LARGE SCALE GENOMIC DNA]</scope>
    <source>
        <strain evidence="3 4">CBS 166.37</strain>
    </source>
</reference>
<dbReference type="OrthoDB" id="4121058at2759"/>
<feature type="region of interest" description="Disordered" evidence="2">
    <location>
        <begin position="420"/>
        <end position="458"/>
    </location>
</feature>
<feature type="non-terminal residue" evidence="3">
    <location>
        <position position="458"/>
    </location>
</feature>
<sequence>YAAPVSRDGFFHSGDKFYVEIKDSSSSNVHRHPRCNPESLYNFLTYEKPTGPVLTKAGTVAKRQPPEHKDEPGHFYCPQLLHYGLKPMKTKEPAKKKLLTAFQESGNRSLSMPMAIAELEKSLRDEWIQANEEAKKRHSQEKELKVIKERQQREKEKQSNLHPTEFGAFVDDSEFDPFAAIEVSDDGSPPPPVKISKTQLRKAVSEMSEERLKKLAIKWIDQIPAVEKALVDEVRTDRAAKELENKKRLKGKGKSRKNIINSTICDFSSTYKVYAPTLAEEWSDNIRGPLSFQLAPSSTSTRLWGSFDFGVIFGFIRSSSKFIATDKNLNVSFKWRGREKGEYTMSFSKSNKGTLSLIPMSDDSPYGDIFGTMDAGKFGKFEFIGRRSDGSTQIPEHRREGVRDWKYEWRNINAATHEAENTVRWGENTSFGYGNRMDGPADSDTTNDGGDSCDEDED</sequence>
<evidence type="ECO:0000313" key="3">
    <source>
        <dbReference type="EMBL" id="TFK31018.1"/>
    </source>
</evidence>
<feature type="coiled-coil region" evidence="1">
    <location>
        <begin position="130"/>
        <end position="157"/>
    </location>
</feature>
<protein>
    <submittedName>
        <fullName evidence="3">Uncharacterized protein</fullName>
    </submittedName>
</protein>
<evidence type="ECO:0000313" key="4">
    <source>
        <dbReference type="Proteomes" id="UP000308652"/>
    </source>
</evidence>
<keyword evidence="1" id="KW-0175">Coiled coil</keyword>
<evidence type="ECO:0000256" key="2">
    <source>
        <dbReference type="SAM" id="MobiDB-lite"/>
    </source>
</evidence>
<evidence type="ECO:0000256" key="1">
    <source>
        <dbReference type="SAM" id="Coils"/>
    </source>
</evidence>
<dbReference type="AlphaFoldDB" id="A0A5C3LDY4"/>
<gene>
    <name evidence="3" type="ORF">BDQ12DRAFT_582116</name>
</gene>
<name>A0A5C3LDY4_9AGAR</name>
<proteinExistence type="predicted"/>
<organism evidence="3 4">
    <name type="scientific">Crucibulum laeve</name>
    <dbReference type="NCBI Taxonomy" id="68775"/>
    <lineage>
        <taxon>Eukaryota</taxon>
        <taxon>Fungi</taxon>
        <taxon>Dikarya</taxon>
        <taxon>Basidiomycota</taxon>
        <taxon>Agaricomycotina</taxon>
        <taxon>Agaricomycetes</taxon>
        <taxon>Agaricomycetidae</taxon>
        <taxon>Agaricales</taxon>
        <taxon>Agaricineae</taxon>
        <taxon>Nidulariaceae</taxon>
        <taxon>Crucibulum</taxon>
    </lineage>
</organism>
<dbReference type="EMBL" id="ML214034">
    <property type="protein sequence ID" value="TFK31018.1"/>
    <property type="molecule type" value="Genomic_DNA"/>
</dbReference>